<organism evidence="1 2">
    <name type="scientific">Streptomyces triticirhizae</name>
    <dbReference type="NCBI Taxonomy" id="2483353"/>
    <lineage>
        <taxon>Bacteria</taxon>
        <taxon>Bacillati</taxon>
        <taxon>Actinomycetota</taxon>
        <taxon>Actinomycetes</taxon>
        <taxon>Kitasatosporales</taxon>
        <taxon>Streptomycetaceae</taxon>
        <taxon>Streptomyces</taxon>
    </lineage>
</organism>
<name>A0A3M2LJQ1_9ACTN</name>
<keyword evidence="2" id="KW-1185">Reference proteome</keyword>
<sequence>MPDRGDALGSVRALVVVGEPLPAGVLMALHRTLGLGVAEVRRRVDAGQPLVDVELFGNDQREVTDRLRASLDLLAPYRTAVHECLGDAGPSENNRIEPAALRRLIADPPERARAPVRPVPDPALSALIADAARAAYRELRRRHPERLYVFALLTSGEANAPYAAARRVAVTWRAPNPPSPLRIRTR</sequence>
<evidence type="ECO:0000313" key="2">
    <source>
        <dbReference type="Proteomes" id="UP000278673"/>
    </source>
</evidence>
<reference evidence="1 2" key="1">
    <citation type="submission" date="2018-10" db="EMBL/GenBank/DDBJ databases">
        <title>Isolation, diversity and antifungal activity of actinobacteria from wheat.</title>
        <authorList>
            <person name="Han C."/>
        </authorList>
    </citation>
    <scope>NUCLEOTIDE SEQUENCE [LARGE SCALE GENOMIC DNA]</scope>
    <source>
        <strain evidence="1 2">NEAU-YY642</strain>
    </source>
</reference>
<dbReference type="AlphaFoldDB" id="A0A3M2LJQ1"/>
<proteinExistence type="predicted"/>
<accession>A0A3M2LJQ1</accession>
<evidence type="ECO:0000313" key="1">
    <source>
        <dbReference type="EMBL" id="RMI36753.1"/>
    </source>
</evidence>
<dbReference type="EMBL" id="RFFJ01000133">
    <property type="protein sequence ID" value="RMI36753.1"/>
    <property type="molecule type" value="Genomic_DNA"/>
</dbReference>
<comment type="caution">
    <text evidence="1">The sequence shown here is derived from an EMBL/GenBank/DDBJ whole genome shotgun (WGS) entry which is preliminary data.</text>
</comment>
<dbReference type="Proteomes" id="UP000278673">
    <property type="component" value="Unassembled WGS sequence"/>
</dbReference>
<dbReference type="RefSeq" id="WP_122185413.1">
    <property type="nucleotide sequence ID" value="NZ_RFFJ01000133.1"/>
</dbReference>
<protein>
    <submittedName>
        <fullName evidence="1">DUF4303 domain-containing protein</fullName>
    </submittedName>
</protein>
<gene>
    <name evidence="1" type="ORF">EBN88_20695</name>
</gene>